<sequence>MATVHPPRTPESDPDAGPGGIAGRPGVEDAADAVRAPVPGQRPQRAPAEDAAPPSPVREDGGAENSRTPGTHKAPAGTGIDGAGGQPAGEPLRPDPASATDGTAGPRTTTEADGARGDTDTAGPPDAGAPAADRSTASGATAAGMSAGATAAATSAGAAGARATAGVAGGGAVADLVEGSAAAAAAGTAGVTEAVGGHATSRAREAGEAGGVRAAVGTAGTDKDAGIAQAAGEPVPGLPGAGAAAGTRSPEAVPWWRRIGEARSRPLFVVGAATAAAAVLHLLWLWFLASGGGDLAAQDAWAEFAGEHPGSAYNLAWYGGMHPVSYSVISPYLMAVLGVRSTLILAGVLSAGLLALLLARTVPHPLVPSLWGAFALVCNAASGRVTFALGIFFGLGAVAVVWTWPARWRGGRASRTARWLRAVLAILLAALATAASPVAGLFLEVVAASLLLARRPAAMFAVAVPPPLVVACSALLFPFTGVQPMPFVSLIFPVLGAVAVTLLVPRSWTAVRVGGAIYALGIVLTWAIPSQVGSNVERLGLLFAAVALLAAAPLVVGRNPAAWKSRKGLAMVLALVVTMGWQVAKPTWDVLHTTPDTDWNRELKPLVQQLRKVHADRARVEVVPVNSHREASALAPYVNLARGWNRQADLERNPLFYEEDLSPERYHAWLRRWAVHYVVLPADPPDIAGGVAEARLVGQGQPYLEEIWSDSSWRLFRVKDAVPLVGASATVERADAESVTVRVGKSGRVLVRVPYSPWLGLVDADGDRVAPPDRDDENVNGCLREAEPTFGGPPPEGKDEPVLDTWTVLDAPRAGVYRIAAPYKLPRGTPCPDERGAEDSQD</sequence>
<evidence type="ECO:0000313" key="4">
    <source>
        <dbReference type="Proteomes" id="UP000298111"/>
    </source>
</evidence>
<feature type="transmembrane region" description="Helical" evidence="2">
    <location>
        <begin position="458"/>
        <end position="479"/>
    </location>
</feature>
<evidence type="ECO:0000256" key="2">
    <source>
        <dbReference type="SAM" id="Phobius"/>
    </source>
</evidence>
<dbReference type="RefSeq" id="WP_135566983.1">
    <property type="nucleotide sequence ID" value="NZ_BNEJ01000020.1"/>
</dbReference>
<feature type="transmembrane region" description="Helical" evidence="2">
    <location>
        <begin position="422"/>
        <end position="446"/>
    </location>
</feature>
<feature type="compositionally biased region" description="Low complexity" evidence="1">
    <location>
        <begin position="120"/>
        <end position="138"/>
    </location>
</feature>
<dbReference type="Proteomes" id="UP000298111">
    <property type="component" value="Unassembled WGS sequence"/>
</dbReference>
<feature type="transmembrane region" description="Helical" evidence="2">
    <location>
        <begin position="332"/>
        <end position="358"/>
    </location>
</feature>
<organism evidence="3 4">
    <name type="scientific">Streptomyces albus</name>
    <dbReference type="NCBI Taxonomy" id="1888"/>
    <lineage>
        <taxon>Bacteria</taxon>
        <taxon>Bacillati</taxon>
        <taxon>Actinomycetota</taxon>
        <taxon>Actinomycetes</taxon>
        <taxon>Kitasatosporales</taxon>
        <taxon>Streptomycetaceae</taxon>
        <taxon>Streptomyces</taxon>
    </lineage>
</organism>
<feature type="region of interest" description="Disordered" evidence="1">
    <location>
        <begin position="1"/>
        <end position="138"/>
    </location>
</feature>
<name>A0A6C1C436_9ACTN</name>
<accession>A0A6C1C436</accession>
<feature type="transmembrane region" description="Helical" evidence="2">
    <location>
        <begin position="485"/>
        <end position="504"/>
    </location>
</feature>
<gene>
    <name evidence="3" type="ORF">D8771_12480</name>
</gene>
<dbReference type="AlphaFoldDB" id="A0A6C1C436"/>
<evidence type="ECO:0000313" key="3">
    <source>
        <dbReference type="EMBL" id="TGG84658.1"/>
    </source>
</evidence>
<proteinExistence type="predicted"/>
<feature type="transmembrane region" description="Helical" evidence="2">
    <location>
        <begin position="539"/>
        <end position="556"/>
    </location>
</feature>
<evidence type="ECO:0000256" key="1">
    <source>
        <dbReference type="SAM" id="MobiDB-lite"/>
    </source>
</evidence>
<reference evidence="3 4" key="1">
    <citation type="submission" date="2018-10" db="EMBL/GenBank/DDBJ databases">
        <title>Isolation of pseudouridimycin from Streptomyces albus DSM 40763.</title>
        <authorList>
            <person name="Rosenqvist P."/>
            <person name="Metsae-Ketelae M."/>
            <person name="Virta P."/>
        </authorList>
    </citation>
    <scope>NUCLEOTIDE SEQUENCE [LARGE SCALE GENOMIC DNA]</scope>
    <source>
        <strain evidence="3 4">DSM 40763</strain>
    </source>
</reference>
<feature type="transmembrane region" description="Helical" evidence="2">
    <location>
        <begin position="267"/>
        <end position="287"/>
    </location>
</feature>
<dbReference type="EMBL" id="RCIY01000046">
    <property type="protein sequence ID" value="TGG84658.1"/>
    <property type="molecule type" value="Genomic_DNA"/>
</dbReference>
<dbReference type="GeneID" id="75183061"/>
<feature type="transmembrane region" description="Helical" evidence="2">
    <location>
        <begin position="516"/>
        <end position="533"/>
    </location>
</feature>
<keyword evidence="2" id="KW-0472">Membrane</keyword>
<protein>
    <submittedName>
        <fullName evidence="3">MFS transporter</fullName>
    </submittedName>
</protein>
<comment type="caution">
    <text evidence="3">The sequence shown here is derived from an EMBL/GenBank/DDBJ whole genome shotgun (WGS) entry which is preliminary data.</text>
</comment>
<keyword evidence="2" id="KW-1133">Transmembrane helix</keyword>
<feature type="transmembrane region" description="Helical" evidence="2">
    <location>
        <begin position="370"/>
        <end position="402"/>
    </location>
</feature>
<keyword evidence="2" id="KW-0812">Transmembrane</keyword>